<feature type="domain" description="Tyrosine-protein phosphatase" evidence="3">
    <location>
        <begin position="393"/>
        <end position="644"/>
    </location>
</feature>
<dbReference type="SMART" id="SM00194">
    <property type="entry name" value="PTPc"/>
    <property type="match status" value="1"/>
</dbReference>
<sequence>MKKRKIEIGSLVVFFYLVLPARSQHVQIQAVPPTVKYLENDLVIICSITNPSSLIAIISLELLRNASGSFQTIVSIKQDQKPHWINTLLERRATVSGSVNDTNSAELKFSIDNKNVLCPEDFTTYKCNMSGYVNIMNSNYIVQNEDQITITYTSKPTVLNEPTVQIYNSGSDTKERRFPDKTVLKLTCQGEIGTNPKKIIRWCIKKASQHSFVVFPLTTNHTVPSRFGCQYTRSSTIVYNITSEDEFTQFLCETGDYELCGTGSIIRYVNISNLEGTKVTSRPSISTTRTAKTQTMMIPTLHQVSTGNSTSSVNKHGLGYYLYIYFGVAIGSVLILFAAVCGCVKRKLNRGNAKRITSLYTYLQIYEGIRESVALHRFVNHVITLLKNDEEELTEEYQALLQSSERITAGTAISMGIPSKNRSGVVPYEFNRVKLQKRESSSSNNYINASIVLNGLYIMTQYPLQRTTADFWQMLWEQNVPSIIALTEKYEEIKNECYYPSKDCVVRSFGRIDVELLATFNISEDLTLRNFKLSRGKQTKNVGHFHVTNLDISFLQEQIPSLVSIVEQTNKGITIHGPRVVHGSCSDMDLSGVYIVVDFLMNSILSGSDSIDVYGTTLKVLKERMSSIHSEDQYSLIYTCLQRFVQNSTEVKKVKPSSYENVT</sequence>
<reference evidence="5" key="1">
    <citation type="submission" date="2022-08" db="UniProtKB">
        <authorList>
            <consortium name="EnsemblMetazoa"/>
        </authorList>
    </citation>
    <scope>IDENTIFICATION</scope>
    <source>
        <strain evidence="5">05x7-T-G4-1.051#20</strain>
    </source>
</reference>
<evidence type="ECO:0000313" key="6">
    <source>
        <dbReference type="Proteomes" id="UP000005408"/>
    </source>
</evidence>
<dbReference type="PROSITE" id="PS50835">
    <property type="entry name" value="IG_LIKE"/>
    <property type="match status" value="1"/>
</dbReference>
<keyword evidence="1" id="KW-1133">Transmembrane helix</keyword>
<dbReference type="InterPro" id="IPR003595">
    <property type="entry name" value="Tyr_Pase_cat"/>
</dbReference>
<dbReference type="PANTHER" id="PTHR19134:SF449">
    <property type="entry name" value="TYROSINE-PROTEIN PHOSPHATASE 1"/>
    <property type="match status" value="1"/>
</dbReference>
<evidence type="ECO:0000256" key="2">
    <source>
        <dbReference type="SAM" id="SignalP"/>
    </source>
</evidence>
<dbReference type="EnsemblMetazoa" id="G17308.2">
    <property type="protein sequence ID" value="G17308.2:cds"/>
    <property type="gene ID" value="G17308"/>
</dbReference>
<evidence type="ECO:0000259" key="3">
    <source>
        <dbReference type="PROSITE" id="PS50055"/>
    </source>
</evidence>
<keyword evidence="2" id="KW-0732">Signal</keyword>
<dbReference type="PRINTS" id="PR00700">
    <property type="entry name" value="PRTYPHPHTASE"/>
</dbReference>
<dbReference type="InterPro" id="IPR050348">
    <property type="entry name" value="Protein-Tyr_Phosphatase"/>
</dbReference>
<organism evidence="5 6">
    <name type="scientific">Magallana gigas</name>
    <name type="common">Pacific oyster</name>
    <name type="synonym">Crassostrea gigas</name>
    <dbReference type="NCBI Taxonomy" id="29159"/>
    <lineage>
        <taxon>Eukaryota</taxon>
        <taxon>Metazoa</taxon>
        <taxon>Spiralia</taxon>
        <taxon>Lophotrochozoa</taxon>
        <taxon>Mollusca</taxon>
        <taxon>Bivalvia</taxon>
        <taxon>Autobranchia</taxon>
        <taxon>Pteriomorphia</taxon>
        <taxon>Ostreida</taxon>
        <taxon>Ostreoidea</taxon>
        <taxon>Ostreidae</taxon>
        <taxon>Magallana</taxon>
    </lineage>
</organism>
<dbReference type="SUPFAM" id="SSF52799">
    <property type="entry name" value="(Phosphotyrosine protein) phosphatases II"/>
    <property type="match status" value="1"/>
</dbReference>
<proteinExistence type="predicted"/>
<dbReference type="Proteomes" id="UP000005408">
    <property type="component" value="Unassembled WGS sequence"/>
</dbReference>
<keyword evidence="1" id="KW-0472">Membrane</keyword>
<evidence type="ECO:0000259" key="4">
    <source>
        <dbReference type="PROSITE" id="PS50835"/>
    </source>
</evidence>
<dbReference type="InterPro" id="IPR029021">
    <property type="entry name" value="Prot-tyrosine_phosphatase-like"/>
</dbReference>
<dbReference type="GO" id="GO:0004725">
    <property type="term" value="F:protein tyrosine phosphatase activity"/>
    <property type="evidence" value="ECO:0007669"/>
    <property type="project" value="InterPro"/>
</dbReference>
<feature type="transmembrane region" description="Helical" evidence="1">
    <location>
        <begin position="320"/>
        <end position="344"/>
    </location>
</feature>
<keyword evidence="1" id="KW-0812">Transmembrane</keyword>
<evidence type="ECO:0000313" key="5">
    <source>
        <dbReference type="EnsemblMetazoa" id="G17308.2:cds"/>
    </source>
</evidence>
<dbReference type="InterPro" id="IPR007110">
    <property type="entry name" value="Ig-like_dom"/>
</dbReference>
<dbReference type="AlphaFoldDB" id="A0A8W8J597"/>
<dbReference type="InterPro" id="IPR000242">
    <property type="entry name" value="PTP_cat"/>
</dbReference>
<dbReference type="PROSITE" id="PS50055">
    <property type="entry name" value="TYR_PHOSPHATASE_PTP"/>
    <property type="match status" value="1"/>
</dbReference>
<feature type="domain" description="Ig-like" evidence="4">
    <location>
        <begin position="162"/>
        <end position="272"/>
    </location>
</feature>
<dbReference type="SMART" id="SM00404">
    <property type="entry name" value="PTPc_motif"/>
    <property type="match status" value="1"/>
</dbReference>
<protein>
    <recommendedName>
        <fullName evidence="7">Tyrosine-protein phosphatase domain-containing protein</fullName>
    </recommendedName>
</protein>
<name>A0A8W8J597_MAGGI</name>
<accession>A0A8W8J597</accession>
<dbReference type="CDD" id="cd00047">
    <property type="entry name" value="PTPc"/>
    <property type="match status" value="1"/>
</dbReference>
<feature type="signal peptide" evidence="2">
    <location>
        <begin position="1"/>
        <end position="23"/>
    </location>
</feature>
<evidence type="ECO:0008006" key="7">
    <source>
        <dbReference type="Google" id="ProtNLM"/>
    </source>
</evidence>
<dbReference type="Gene3D" id="3.90.190.10">
    <property type="entry name" value="Protein tyrosine phosphatase superfamily"/>
    <property type="match status" value="1"/>
</dbReference>
<dbReference type="PANTHER" id="PTHR19134">
    <property type="entry name" value="RECEPTOR-TYPE TYROSINE-PROTEIN PHOSPHATASE"/>
    <property type="match status" value="1"/>
</dbReference>
<keyword evidence="6" id="KW-1185">Reference proteome</keyword>
<feature type="chain" id="PRO_5036481164" description="Tyrosine-protein phosphatase domain-containing protein" evidence="2">
    <location>
        <begin position="24"/>
        <end position="663"/>
    </location>
</feature>
<dbReference type="Pfam" id="PF00102">
    <property type="entry name" value="Y_phosphatase"/>
    <property type="match status" value="1"/>
</dbReference>
<evidence type="ECO:0000256" key="1">
    <source>
        <dbReference type="SAM" id="Phobius"/>
    </source>
</evidence>